<dbReference type="SUPFAM" id="SSF52402">
    <property type="entry name" value="Adenine nucleotide alpha hydrolases-like"/>
    <property type="match status" value="2"/>
</dbReference>
<sequence>MRQSPINRILVSVDLSDASKAVLNVAKAMSRRHQAELRLLHVITPEEYPLTAADNLLVSVPRAEVIEADVQQLHQWANDVLNDHPMPYSVECRTGTRTDRLVEAAHEIGADLIVMGSQRPEGLLNYVLGAEAYHVIKQAPCPVLTVPEGAAVSDFRQILFPLRPVPGTLNKYDLTRSIARKNSAHLTVLALLSQEESASNDSLTTAMASLNERLSADALDADVFVSETNSAARTVLQQADERHADLIVVTADTTTGLRNLLSGPFFKQIINRATVPVLAVKPRETESRPREVTREMIMPEFPSVRALRFG</sequence>
<proteinExistence type="inferred from homology"/>
<keyword evidence="4" id="KW-1185">Reference proteome</keyword>
<dbReference type="PANTHER" id="PTHR46268">
    <property type="entry name" value="STRESS RESPONSE PROTEIN NHAX"/>
    <property type="match status" value="1"/>
</dbReference>
<dbReference type="Proteomes" id="UP000283523">
    <property type="component" value="Unassembled WGS sequence"/>
</dbReference>
<evidence type="ECO:0000259" key="2">
    <source>
        <dbReference type="Pfam" id="PF00582"/>
    </source>
</evidence>
<dbReference type="PANTHER" id="PTHR46268:SF6">
    <property type="entry name" value="UNIVERSAL STRESS PROTEIN UP12"/>
    <property type="match status" value="1"/>
</dbReference>
<dbReference type="OrthoDB" id="9788959at2"/>
<evidence type="ECO:0000313" key="3">
    <source>
        <dbReference type="EMBL" id="RIV21214.1"/>
    </source>
</evidence>
<accession>A0A418M5T4</accession>
<comment type="similarity">
    <text evidence="1">Belongs to the universal stress protein A family.</text>
</comment>
<organism evidence="3 4">
    <name type="scientific">Fibrisoma montanum</name>
    <dbReference type="NCBI Taxonomy" id="2305895"/>
    <lineage>
        <taxon>Bacteria</taxon>
        <taxon>Pseudomonadati</taxon>
        <taxon>Bacteroidota</taxon>
        <taxon>Cytophagia</taxon>
        <taxon>Cytophagales</taxon>
        <taxon>Spirosomataceae</taxon>
        <taxon>Fibrisoma</taxon>
    </lineage>
</organism>
<dbReference type="Pfam" id="PF00582">
    <property type="entry name" value="Usp"/>
    <property type="match status" value="2"/>
</dbReference>
<dbReference type="InterPro" id="IPR006015">
    <property type="entry name" value="Universal_stress_UspA"/>
</dbReference>
<reference evidence="3 4" key="1">
    <citation type="submission" date="2018-08" db="EMBL/GenBank/DDBJ databases">
        <title>Fibrisoma montanum sp. nov., isolated from Danxia mountain soil.</title>
        <authorList>
            <person name="Huang Y."/>
        </authorList>
    </citation>
    <scope>NUCLEOTIDE SEQUENCE [LARGE SCALE GENOMIC DNA]</scope>
    <source>
        <strain evidence="3 4">HYT19</strain>
    </source>
</reference>
<dbReference type="PRINTS" id="PR01438">
    <property type="entry name" value="UNVRSLSTRESS"/>
</dbReference>
<evidence type="ECO:0000313" key="4">
    <source>
        <dbReference type="Proteomes" id="UP000283523"/>
    </source>
</evidence>
<gene>
    <name evidence="3" type="ORF">DYU11_17480</name>
</gene>
<dbReference type="CDD" id="cd00293">
    <property type="entry name" value="USP-like"/>
    <property type="match status" value="2"/>
</dbReference>
<comment type="caution">
    <text evidence="3">The sequence shown here is derived from an EMBL/GenBank/DDBJ whole genome shotgun (WGS) entry which is preliminary data.</text>
</comment>
<feature type="domain" description="UspA" evidence="2">
    <location>
        <begin position="7"/>
        <end position="147"/>
    </location>
</feature>
<name>A0A418M5T4_9BACT</name>
<dbReference type="InterPro" id="IPR014729">
    <property type="entry name" value="Rossmann-like_a/b/a_fold"/>
</dbReference>
<dbReference type="InterPro" id="IPR006016">
    <property type="entry name" value="UspA"/>
</dbReference>
<dbReference type="AlphaFoldDB" id="A0A418M5T4"/>
<evidence type="ECO:0000256" key="1">
    <source>
        <dbReference type="ARBA" id="ARBA00008791"/>
    </source>
</evidence>
<dbReference type="RefSeq" id="WP_119669006.1">
    <property type="nucleotide sequence ID" value="NZ_QXED01000005.1"/>
</dbReference>
<dbReference type="Gene3D" id="3.40.50.620">
    <property type="entry name" value="HUPs"/>
    <property type="match status" value="2"/>
</dbReference>
<protein>
    <submittedName>
        <fullName evidence="3">Universal stress protein</fullName>
    </submittedName>
</protein>
<feature type="domain" description="UspA" evidence="2">
    <location>
        <begin position="188"/>
        <end position="281"/>
    </location>
</feature>
<dbReference type="EMBL" id="QXED01000005">
    <property type="protein sequence ID" value="RIV21214.1"/>
    <property type="molecule type" value="Genomic_DNA"/>
</dbReference>